<dbReference type="KEGG" id="ncy:NOCYR_2933"/>
<dbReference type="EMBL" id="FO082843">
    <property type="protein sequence ID" value="CCF63702.1"/>
    <property type="molecule type" value="Genomic_DNA"/>
</dbReference>
<organism evidence="1 2">
    <name type="scientific">Nocardia cyriacigeorgica (strain GUH-2)</name>
    <dbReference type="NCBI Taxonomy" id="1127134"/>
    <lineage>
        <taxon>Bacteria</taxon>
        <taxon>Bacillati</taxon>
        <taxon>Actinomycetota</taxon>
        <taxon>Actinomycetes</taxon>
        <taxon>Mycobacteriales</taxon>
        <taxon>Nocardiaceae</taxon>
        <taxon>Nocardia</taxon>
    </lineage>
</organism>
<dbReference type="HOGENOM" id="CLU_2899639_0_0_11"/>
<name>H6RA94_NOCCG</name>
<protein>
    <submittedName>
        <fullName evidence="1">Uncharacterized protein</fullName>
    </submittedName>
</protein>
<dbReference type="STRING" id="1127134.NOCYR_2933"/>
<dbReference type="Proteomes" id="UP000008190">
    <property type="component" value="Chromosome"/>
</dbReference>
<accession>H6RA94</accession>
<evidence type="ECO:0000313" key="2">
    <source>
        <dbReference type="Proteomes" id="UP000008190"/>
    </source>
</evidence>
<gene>
    <name evidence="1" type="ordered locus">NOCYR_2933</name>
</gene>
<dbReference type="AlphaFoldDB" id="H6RA94"/>
<evidence type="ECO:0000313" key="1">
    <source>
        <dbReference type="EMBL" id="CCF63702.1"/>
    </source>
</evidence>
<proteinExistence type="predicted"/>
<sequence>MHASSDRRLTSVGRCLNSFPSDKRLLPFKLNCRTLYDAGNRDFLHSSIGLLNRIFRSDLLVQ</sequence>
<reference evidence="1 2" key="1">
    <citation type="journal article" date="2012" name="J. Bacteriol.">
        <title>Genome sequence of the human- and animal-pathogenic strain Nocardia cyriacigeorgica GUH-2.</title>
        <authorList>
            <person name="Zoropogui A."/>
            <person name="Pujic P."/>
            <person name="Normand P."/>
            <person name="Barbe V."/>
            <person name="Beaman B."/>
            <person name="Beaman L."/>
            <person name="Boiron P."/>
            <person name="Colinon C."/>
            <person name="Deredjian A."/>
            <person name="Graindorge A."/>
            <person name="Mangenot S."/>
            <person name="Nazaret S."/>
            <person name="Neto M."/>
            <person name="Petit S."/>
            <person name="Roche D."/>
            <person name="Vallenet D."/>
            <person name="Rodriguez-Nava V."/>
            <person name="Richard Y."/>
            <person name="Cournoyer B."/>
            <person name="Blaha D."/>
        </authorList>
    </citation>
    <scope>NUCLEOTIDE SEQUENCE [LARGE SCALE GENOMIC DNA]</scope>
    <source>
        <strain evidence="1 2">GUH-2</strain>
    </source>
</reference>
<keyword evidence="2" id="KW-1185">Reference proteome</keyword>